<dbReference type="SUPFAM" id="SSF46785">
    <property type="entry name" value="Winged helix' DNA-binding domain"/>
    <property type="match status" value="1"/>
</dbReference>
<dbReference type="InterPro" id="IPR036388">
    <property type="entry name" value="WH-like_DNA-bd_sf"/>
</dbReference>
<proteinExistence type="predicted"/>
<feature type="compositionally biased region" description="Polar residues" evidence="4">
    <location>
        <begin position="190"/>
        <end position="205"/>
    </location>
</feature>
<feature type="region of interest" description="Disordered" evidence="4">
    <location>
        <begin position="185"/>
        <end position="205"/>
    </location>
</feature>
<dbReference type="InterPro" id="IPR000835">
    <property type="entry name" value="HTH_MarR-typ"/>
</dbReference>
<evidence type="ECO:0000313" key="6">
    <source>
        <dbReference type="EMBL" id="MEK8088400.1"/>
    </source>
</evidence>
<dbReference type="PANTHER" id="PTHR33164:SF89">
    <property type="entry name" value="MARR FAMILY REGULATORY PROTEIN"/>
    <property type="match status" value="1"/>
</dbReference>
<keyword evidence="3" id="KW-0804">Transcription</keyword>
<keyword evidence="2" id="KW-0238">DNA-binding</keyword>
<reference evidence="6 7" key="1">
    <citation type="submission" date="2024-04" db="EMBL/GenBank/DDBJ databases">
        <authorList>
            <person name="Abashina T."/>
            <person name="Shaikin A."/>
        </authorList>
    </citation>
    <scope>NUCLEOTIDE SEQUENCE [LARGE SCALE GENOMIC DNA]</scope>
    <source>
        <strain evidence="6 7">AAFK</strain>
    </source>
</reference>
<evidence type="ECO:0000259" key="5">
    <source>
        <dbReference type="PROSITE" id="PS50995"/>
    </source>
</evidence>
<dbReference type="Gene3D" id="1.10.10.10">
    <property type="entry name" value="Winged helix-like DNA-binding domain superfamily/Winged helix DNA-binding domain"/>
    <property type="match status" value="1"/>
</dbReference>
<gene>
    <name evidence="6" type="ORF">WOB96_01355</name>
</gene>
<keyword evidence="7" id="KW-1185">Reference proteome</keyword>
<organism evidence="6 7">
    <name type="scientific">Thermithiobacillus plumbiphilus</name>
    <dbReference type="NCBI Taxonomy" id="1729899"/>
    <lineage>
        <taxon>Bacteria</taxon>
        <taxon>Pseudomonadati</taxon>
        <taxon>Pseudomonadota</taxon>
        <taxon>Acidithiobacillia</taxon>
        <taxon>Acidithiobacillales</taxon>
        <taxon>Thermithiobacillaceae</taxon>
        <taxon>Thermithiobacillus</taxon>
    </lineage>
</organism>
<dbReference type="RefSeq" id="WP_341369464.1">
    <property type="nucleotide sequence ID" value="NZ_JBBPCO010000001.1"/>
</dbReference>
<accession>A0ABU9D4A7</accession>
<dbReference type="PRINTS" id="PR00598">
    <property type="entry name" value="HTHMARR"/>
</dbReference>
<evidence type="ECO:0000256" key="3">
    <source>
        <dbReference type="ARBA" id="ARBA00023163"/>
    </source>
</evidence>
<dbReference type="PANTHER" id="PTHR33164">
    <property type="entry name" value="TRANSCRIPTIONAL REGULATOR, MARR FAMILY"/>
    <property type="match status" value="1"/>
</dbReference>
<dbReference type="InterPro" id="IPR036390">
    <property type="entry name" value="WH_DNA-bd_sf"/>
</dbReference>
<protein>
    <submittedName>
        <fullName evidence="6">MarR family winged helix-turn-helix transcriptional regulator</fullName>
    </submittedName>
</protein>
<dbReference type="Proteomes" id="UP001446205">
    <property type="component" value="Unassembled WGS sequence"/>
</dbReference>
<sequence length="205" mass="22139">MARDPADTACNSITSAAVQDRPESQAGAATVLPEDRYDLAILQSLRRIIRAVDLYSKRLKGRHAITAPQLICLLAIVESGSIGTGALAQRVYLSNSTVVGILDRLEERGLIQRQRDARDRRQVNVSATEAGHLLAASAPSPVQDRLAEALKHLPRDQQLAISSALQTLVHLMEVGHLDASPILDTGAISEDTTNPQQSITPKENE</sequence>
<dbReference type="SMART" id="SM00347">
    <property type="entry name" value="HTH_MARR"/>
    <property type="match status" value="1"/>
</dbReference>
<keyword evidence="1" id="KW-0805">Transcription regulation</keyword>
<dbReference type="PROSITE" id="PS50995">
    <property type="entry name" value="HTH_MARR_2"/>
    <property type="match status" value="1"/>
</dbReference>
<dbReference type="InterPro" id="IPR023187">
    <property type="entry name" value="Tscrpt_reg_MarR-type_CS"/>
</dbReference>
<evidence type="ECO:0000256" key="4">
    <source>
        <dbReference type="SAM" id="MobiDB-lite"/>
    </source>
</evidence>
<dbReference type="Pfam" id="PF01047">
    <property type="entry name" value="MarR"/>
    <property type="match status" value="1"/>
</dbReference>
<feature type="domain" description="HTH marR-type" evidence="5">
    <location>
        <begin position="38"/>
        <end position="173"/>
    </location>
</feature>
<name>A0ABU9D4A7_9PROT</name>
<dbReference type="InterPro" id="IPR039422">
    <property type="entry name" value="MarR/SlyA-like"/>
</dbReference>
<comment type="caution">
    <text evidence="6">The sequence shown here is derived from an EMBL/GenBank/DDBJ whole genome shotgun (WGS) entry which is preliminary data.</text>
</comment>
<dbReference type="PROSITE" id="PS01117">
    <property type="entry name" value="HTH_MARR_1"/>
    <property type="match status" value="1"/>
</dbReference>
<evidence type="ECO:0000256" key="2">
    <source>
        <dbReference type="ARBA" id="ARBA00023125"/>
    </source>
</evidence>
<dbReference type="EMBL" id="JBBPCO010000001">
    <property type="protein sequence ID" value="MEK8088400.1"/>
    <property type="molecule type" value="Genomic_DNA"/>
</dbReference>
<evidence type="ECO:0000256" key="1">
    <source>
        <dbReference type="ARBA" id="ARBA00023015"/>
    </source>
</evidence>
<evidence type="ECO:0000313" key="7">
    <source>
        <dbReference type="Proteomes" id="UP001446205"/>
    </source>
</evidence>